<evidence type="ECO:0000313" key="1">
    <source>
        <dbReference type="EMBL" id="QEA05991.1"/>
    </source>
</evidence>
<sequence length="610" mass="69457">MLDELLPYYERELSHLRYLGQEFANRYPKIASRLLLGADDCEDPHAERLIESFAFLSARIHKKLDDDFPEIVEAFLDVLYPHYLRPTPALSIAEFDPGRETTLSRRYHLPRHSMLHSRPVEGTPCQFRTCYPVDVWPIAVTDAALTRLERSSFNAHGNEHVARLTLSLQALGSTNFASLGIDRLRFFLDGEGGLMHPLYELLLNSTAQVAVRFVDGGRERQVRLPDAPLTPVGFAEDEGLIDYSPRSFLGYRLLHEYFLLPEKFLFFDLNGLDRALRERPATHVEIDFLFSDFHQPERLARLAQNIGRSNFRLGCTPIVNLFPQQAEPIRLTHTRPEYPVVPDVRHAKATEIVSVDRVTRIVRTTGEDRVRPCPPFFEPGHVDDGEETPCYWLARRVPAASGEGTEMRLRLVDRELGMLEASSDTLSMALTCSNRDLPQLMRFGTPEGDFTLESEEIVRHIRCLRKPTTSVRTPLGRGLVWRLVSHLTLNHTSLVSQGREALLEMLSLYDYRGASAVRKQINGILSIDSRITTTRIGHPRPSFVRGTAITLEMDESQFTGSGVFLFGMVLDRFFAQYCTLNSFTQLTLRSRQRETRVAAWPPRTGTQPLV</sequence>
<dbReference type="Pfam" id="PF05947">
    <property type="entry name" value="T6SS_TssF"/>
    <property type="match status" value="1"/>
</dbReference>
<proteinExistence type="predicted"/>
<evidence type="ECO:0008006" key="2">
    <source>
        <dbReference type="Google" id="ProtNLM"/>
    </source>
</evidence>
<name>A0A5B8RBI0_9ZZZZ</name>
<organism evidence="1">
    <name type="scientific">uncultured organism</name>
    <dbReference type="NCBI Taxonomy" id="155900"/>
    <lineage>
        <taxon>unclassified sequences</taxon>
        <taxon>environmental samples</taxon>
    </lineage>
</organism>
<dbReference type="PANTHER" id="PTHR35370">
    <property type="entry name" value="CYTOPLASMIC PROTEIN-RELATED-RELATED"/>
    <property type="match status" value="1"/>
</dbReference>
<accession>A0A5B8RBI0</accession>
<dbReference type="PIRSF" id="PIRSF028304">
    <property type="entry name" value="UCP028304"/>
    <property type="match status" value="1"/>
</dbReference>
<protein>
    <recommendedName>
        <fullName evidence="2">Type VI secretion system protein ImpG</fullName>
    </recommendedName>
</protein>
<dbReference type="AlphaFoldDB" id="A0A5B8RBI0"/>
<dbReference type="EMBL" id="MN079120">
    <property type="protein sequence ID" value="QEA05991.1"/>
    <property type="molecule type" value="Genomic_DNA"/>
</dbReference>
<gene>
    <name evidence="1" type="ORF">KBTEX_02320</name>
</gene>
<reference evidence="1" key="1">
    <citation type="submission" date="2019-06" db="EMBL/GenBank/DDBJ databases">
        <authorList>
            <person name="Murdoch R.W."/>
            <person name="Fathepure B."/>
        </authorList>
    </citation>
    <scope>NUCLEOTIDE SEQUENCE</scope>
</reference>
<dbReference type="InterPro" id="IPR010272">
    <property type="entry name" value="T6SS_TssF"/>
</dbReference>
<dbReference type="PANTHER" id="PTHR35370:SF1">
    <property type="entry name" value="TYPE VI SECRETION SYSTEM COMPONENT TSSF1"/>
    <property type="match status" value="1"/>
</dbReference>
<dbReference type="NCBIfam" id="TIGR03359">
    <property type="entry name" value="VI_chp_6"/>
    <property type="match status" value="1"/>
</dbReference>